<keyword evidence="8 10" id="KW-0472">Membrane</keyword>
<evidence type="ECO:0000313" key="13">
    <source>
        <dbReference type="Proteomes" id="UP000767238"/>
    </source>
</evidence>
<feature type="region of interest" description="Disordered" evidence="9">
    <location>
        <begin position="751"/>
        <end position="774"/>
    </location>
</feature>
<feature type="transmembrane region" description="Helical" evidence="10">
    <location>
        <begin position="1388"/>
        <end position="1406"/>
    </location>
</feature>
<dbReference type="InterPro" id="IPR003439">
    <property type="entry name" value="ABC_transporter-like_ATP-bd"/>
</dbReference>
<evidence type="ECO:0000256" key="7">
    <source>
        <dbReference type="ARBA" id="ARBA00022989"/>
    </source>
</evidence>
<dbReference type="InterPro" id="IPR027417">
    <property type="entry name" value="P-loop_NTPase"/>
</dbReference>
<dbReference type="PROSITE" id="PS00211">
    <property type="entry name" value="ABC_TRANSPORTER_1"/>
    <property type="match status" value="1"/>
</dbReference>
<dbReference type="Pfam" id="PF00005">
    <property type="entry name" value="ABC_tran"/>
    <property type="match status" value="2"/>
</dbReference>
<dbReference type="CDD" id="cd03233">
    <property type="entry name" value="ABCG_PDR_domain1"/>
    <property type="match status" value="1"/>
</dbReference>
<dbReference type="SUPFAM" id="SSF52540">
    <property type="entry name" value="P-loop containing nucleoside triphosphate hydrolases"/>
    <property type="match status" value="2"/>
</dbReference>
<proteinExistence type="inferred from homology"/>
<dbReference type="Proteomes" id="UP000767238">
    <property type="component" value="Unassembled WGS sequence"/>
</dbReference>
<feature type="transmembrane region" description="Helical" evidence="10">
    <location>
        <begin position="1292"/>
        <end position="1312"/>
    </location>
</feature>
<dbReference type="GO" id="GO:0005524">
    <property type="term" value="F:ATP binding"/>
    <property type="evidence" value="ECO:0007669"/>
    <property type="project" value="UniProtKB-KW"/>
</dbReference>
<comment type="similarity">
    <text evidence="2">Belongs to the ABC transporter superfamily. ABCG family. PDR (TC 3.A.1.205) subfamily.</text>
</comment>
<dbReference type="InterPro" id="IPR010929">
    <property type="entry name" value="PDR_CDR_ABC"/>
</dbReference>
<dbReference type="CDD" id="cd03232">
    <property type="entry name" value="ABCG_PDR_domain2"/>
    <property type="match status" value="1"/>
</dbReference>
<keyword evidence="5" id="KW-0547">Nucleotide-binding</keyword>
<organism evidence="12 13">
    <name type="scientific">Aureobasidium melanogenum</name>
    <name type="common">Aureobasidium pullulans var. melanogenum</name>
    <dbReference type="NCBI Taxonomy" id="46634"/>
    <lineage>
        <taxon>Eukaryota</taxon>
        <taxon>Fungi</taxon>
        <taxon>Dikarya</taxon>
        <taxon>Ascomycota</taxon>
        <taxon>Pezizomycotina</taxon>
        <taxon>Dothideomycetes</taxon>
        <taxon>Dothideomycetidae</taxon>
        <taxon>Dothideales</taxon>
        <taxon>Saccotheciaceae</taxon>
        <taxon>Aureobasidium</taxon>
    </lineage>
</organism>
<dbReference type="PANTHER" id="PTHR19241">
    <property type="entry name" value="ATP-BINDING CASSETTE TRANSPORTER"/>
    <property type="match status" value="1"/>
</dbReference>
<dbReference type="GO" id="GO:0016020">
    <property type="term" value="C:membrane"/>
    <property type="evidence" value="ECO:0007669"/>
    <property type="project" value="UniProtKB-SubCell"/>
</dbReference>
<feature type="transmembrane region" description="Helical" evidence="10">
    <location>
        <begin position="1226"/>
        <end position="1247"/>
    </location>
</feature>
<dbReference type="Pfam" id="PF01061">
    <property type="entry name" value="ABC2_membrane"/>
    <property type="match status" value="2"/>
</dbReference>
<feature type="transmembrane region" description="Helical" evidence="10">
    <location>
        <begin position="1123"/>
        <end position="1141"/>
    </location>
</feature>
<dbReference type="PROSITE" id="PS50893">
    <property type="entry name" value="ABC_TRANSPORTER_2"/>
    <property type="match status" value="2"/>
</dbReference>
<evidence type="ECO:0000259" key="11">
    <source>
        <dbReference type="PROSITE" id="PS50893"/>
    </source>
</evidence>
<feature type="non-terminal residue" evidence="12">
    <location>
        <position position="1"/>
    </location>
</feature>
<keyword evidence="7 10" id="KW-1133">Transmembrane helix</keyword>
<feature type="transmembrane region" description="Helical" evidence="10">
    <location>
        <begin position="519"/>
        <end position="552"/>
    </location>
</feature>
<reference evidence="12" key="1">
    <citation type="journal article" date="2021" name="J Fungi (Basel)">
        <title>Virulence traits and population genomics of the black yeast Aureobasidium melanogenum.</title>
        <authorList>
            <person name="Cernosa A."/>
            <person name="Sun X."/>
            <person name="Gostincar C."/>
            <person name="Fang C."/>
            <person name="Gunde-Cimerman N."/>
            <person name="Song Z."/>
        </authorList>
    </citation>
    <scope>NUCLEOTIDE SEQUENCE</scope>
    <source>
        <strain evidence="12">EXF-8016</strain>
    </source>
</reference>
<sequence length="1417" mass="157055">MSTTEAKDLKVLQTSPSSSANSQSGDDKRFYPNTKDLPHEWQEMPEVQVLGHNSESRPVDRKLGVTWTNLTVKGVGADACFNENVLSQFLPGRFKGRGKTGQASLNTIIDNSSGVVKPGEMLLVLGRPGAGCTTLLKVLANRRTGFADVDGDVHFGSLRHDEATKYRGQIVMNTEDEIFFPSLTVGQTIDFATRMKVPNYVTPGYSTKEEARKASRDVLLKQLSISPTFDTPVGNEFIRGVSGGERKRVSIVETMATRGSIYCWDNSTRGLDASTALQYIKAVRSMTDIFGLASIVTLYQAGNGIFDQFDKVLVLENGKQLYHGPAKLAKPFMEDIGFFCPDGANVADFLTGVTVPTERQIRPGFERTFPRTAEEIVTIYRSSSIKTQMEAEHDYPYSNEAKEQTIEFEQTVAQEKSPGLLSKRSATTVGFGSQLKAAVHRQYLILRGDKSVLIIKQVSNIVQALSSGSLFYNAPSTSNGLFIKSGAIFVSILFNVLLTQSEVTDSFTGRPVLAKHRSFALYNPIAWCLAQIIVDIPILIFQISAFSLIVYFMVGLTYEASRFFIFWFVIFTSTMCMTALFRAVGAAFKTFDDASKISGVLVLSLLLYVGYMIPKPEMHPWFVWIYWIDPLAYAFDALLSNEFYGKVIQCVGPNLVPSGPSYGSAANQACTGVRGAPVGATSVTGEQYLASMEYSRAHLWRNVGIIWVWWVFYVGLTFVFTSLWKEVNEQKGLLLVPSELAKRAPAFLQDEEAQHDEKTNSASAHEVPTHGDETKVEGELIRNTSVFSWKNLTYTVQTSEGPRVLLNDVHGWIKPGYLGALMGASGAGKTTLLDVLAQRKTDGTIHGSVLVDGRPLSISFQRSAGYCEQLDVHEPLTTVREALEFSALLRQSKATPKAKKLEYVNVILDLLEMHDIADCLVGTSDGAGLSIEQRKRLTIGVELVAKPSVLVFLDEPTSGLDGQAAFNTVRFLKKLAAAGQAILVTIHQPSSQLFAQFDNLLLLAKGGNTAYFGEIGKNASVILNYFQQRGAPCPEGKNPAEHMIDVISDTTTNWSDIWLDSSEYQAMMSELDRLQDPVHHQEPKQEADESLEFAMPLWDQIKIVSGRASRTMYRNVDYVNNKFAFHIITGLFTGFSFWQVGDTVSDLQLRLFAVFNFIFVAPGVIAQLQPLFIQKRDIYDAREKKSKMYSWIAFVVSLIVSEFPYLVICAVQFFFCFYYTVGFPGAASSAGAVFFVMLMYEFIYTGIGQFIAAYAPNAVAAALVNPLVLFTLVGFCGALVPYDQITEFWRYWLYYINPFNYLIGALLVFTTWETPVSCSTSELAVFDPPSLQTCLEYLSPYLQSSNGAAANLLNPQAMANCKVCQYKTGADYLRTLNIKDKSYGWRDAGIVCVFVVSGYGLVFLLMKLRTKKSKKAE</sequence>
<feature type="transmembrane region" description="Helical" evidence="10">
    <location>
        <begin position="1259"/>
        <end position="1280"/>
    </location>
</feature>
<feature type="domain" description="ABC transporter" evidence="11">
    <location>
        <begin position="92"/>
        <end position="342"/>
    </location>
</feature>
<dbReference type="InterPro" id="IPR034001">
    <property type="entry name" value="ABCG_PDR_1"/>
</dbReference>
<evidence type="ECO:0000256" key="10">
    <source>
        <dbReference type="SAM" id="Phobius"/>
    </source>
</evidence>
<dbReference type="Pfam" id="PF06422">
    <property type="entry name" value="PDR_CDR"/>
    <property type="match status" value="1"/>
</dbReference>
<dbReference type="InterPro" id="IPR017871">
    <property type="entry name" value="ABC_transporter-like_CS"/>
</dbReference>
<feature type="transmembrane region" description="Helical" evidence="10">
    <location>
        <begin position="597"/>
        <end position="614"/>
    </location>
</feature>
<gene>
    <name evidence="12" type="ORF">KCV03_g967</name>
</gene>
<comment type="caution">
    <text evidence="12">The sequence shown here is derived from an EMBL/GenBank/DDBJ whole genome shotgun (WGS) entry which is preliminary data.</text>
</comment>
<dbReference type="InterPro" id="IPR043926">
    <property type="entry name" value="ABCG_dom"/>
</dbReference>
<comment type="subcellular location">
    <subcellularLocation>
        <location evidence="1">Membrane</location>
        <topology evidence="1">Multi-pass membrane protein</topology>
    </subcellularLocation>
</comment>
<dbReference type="InterPro" id="IPR013525">
    <property type="entry name" value="ABC2_TM"/>
</dbReference>
<reference evidence="12" key="2">
    <citation type="submission" date="2021-08" db="EMBL/GenBank/DDBJ databases">
        <authorList>
            <person name="Gostincar C."/>
            <person name="Sun X."/>
            <person name="Song Z."/>
            <person name="Gunde-Cimerman N."/>
        </authorList>
    </citation>
    <scope>NUCLEOTIDE SEQUENCE</scope>
    <source>
        <strain evidence="12">EXF-8016</strain>
    </source>
</reference>
<dbReference type="InterPro" id="IPR034003">
    <property type="entry name" value="ABCG_PDR_2"/>
</dbReference>
<evidence type="ECO:0000256" key="3">
    <source>
        <dbReference type="ARBA" id="ARBA00022448"/>
    </source>
</evidence>
<feature type="compositionally biased region" description="Basic and acidic residues" evidence="9">
    <location>
        <begin position="25"/>
        <end position="38"/>
    </location>
</feature>
<feature type="transmembrane region" description="Helical" evidence="10">
    <location>
        <begin position="1189"/>
        <end position="1220"/>
    </location>
</feature>
<feature type="domain" description="ABC transporter" evidence="11">
    <location>
        <begin position="787"/>
        <end position="1031"/>
    </location>
</feature>
<evidence type="ECO:0000256" key="6">
    <source>
        <dbReference type="ARBA" id="ARBA00022840"/>
    </source>
</evidence>
<feature type="region of interest" description="Disordered" evidence="9">
    <location>
        <begin position="1"/>
        <end position="38"/>
    </location>
</feature>
<name>A0A9P8GP66_AURME</name>
<keyword evidence="6" id="KW-0067">ATP-binding</keyword>
<evidence type="ECO:0000256" key="1">
    <source>
        <dbReference type="ARBA" id="ARBA00004141"/>
    </source>
</evidence>
<protein>
    <submittedName>
        <fullName evidence="12">Brefeldin A resistance protein</fullName>
    </submittedName>
</protein>
<feature type="compositionally biased region" description="Low complexity" evidence="9">
    <location>
        <begin position="15"/>
        <end position="24"/>
    </location>
</feature>
<dbReference type="GO" id="GO:0140359">
    <property type="term" value="F:ABC-type transporter activity"/>
    <property type="evidence" value="ECO:0007669"/>
    <property type="project" value="InterPro"/>
</dbReference>
<dbReference type="GO" id="GO:0016887">
    <property type="term" value="F:ATP hydrolysis activity"/>
    <property type="evidence" value="ECO:0007669"/>
    <property type="project" value="InterPro"/>
</dbReference>
<evidence type="ECO:0000256" key="4">
    <source>
        <dbReference type="ARBA" id="ARBA00022692"/>
    </source>
</evidence>
<keyword evidence="3" id="KW-0813">Transport</keyword>
<dbReference type="Pfam" id="PF19055">
    <property type="entry name" value="ABC2_membrane_7"/>
    <property type="match status" value="1"/>
</dbReference>
<feature type="transmembrane region" description="Helical" evidence="10">
    <location>
        <begin position="1147"/>
        <end position="1168"/>
    </location>
</feature>
<accession>A0A9P8GP66</accession>
<feature type="transmembrane region" description="Helical" evidence="10">
    <location>
        <begin position="564"/>
        <end position="585"/>
    </location>
</feature>
<feature type="transmembrane region" description="Helical" evidence="10">
    <location>
        <begin position="481"/>
        <end position="498"/>
    </location>
</feature>
<keyword evidence="4 10" id="KW-0812">Transmembrane</keyword>
<dbReference type="OrthoDB" id="245989at2759"/>
<feature type="transmembrane region" description="Helical" evidence="10">
    <location>
        <begin position="704"/>
        <end position="724"/>
    </location>
</feature>
<evidence type="ECO:0000256" key="9">
    <source>
        <dbReference type="SAM" id="MobiDB-lite"/>
    </source>
</evidence>
<feature type="compositionally biased region" description="Basic and acidic residues" evidence="9">
    <location>
        <begin position="1"/>
        <end position="10"/>
    </location>
</feature>
<evidence type="ECO:0000256" key="8">
    <source>
        <dbReference type="ARBA" id="ARBA00023136"/>
    </source>
</evidence>
<dbReference type="InterPro" id="IPR003593">
    <property type="entry name" value="AAA+_ATPase"/>
</dbReference>
<dbReference type="Gene3D" id="3.40.50.300">
    <property type="entry name" value="P-loop containing nucleotide triphosphate hydrolases"/>
    <property type="match status" value="2"/>
</dbReference>
<evidence type="ECO:0000256" key="2">
    <source>
        <dbReference type="ARBA" id="ARBA00006012"/>
    </source>
</evidence>
<dbReference type="EMBL" id="JAHFYH010000004">
    <property type="protein sequence ID" value="KAH0233536.1"/>
    <property type="molecule type" value="Genomic_DNA"/>
</dbReference>
<evidence type="ECO:0000313" key="12">
    <source>
        <dbReference type="EMBL" id="KAH0233536.1"/>
    </source>
</evidence>
<dbReference type="SMART" id="SM00382">
    <property type="entry name" value="AAA"/>
    <property type="match status" value="2"/>
</dbReference>
<dbReference type="FunFam" id="3.40.50.300:FF:000054">
    <property type="entry name" value="ABC multidrug transporter atrF"/>
    <property type="match status" value="1"/>
</dbReference>
<evidence type="ECO:0000256" key="5">
    <source>
        <dbReference type="ARBA" id="ARBA00022741"/>
    </source>
</evidence>